<feature type="domain" description="HMG box" evidence="5">
    <location>
        <begin position="193"/>
        <end position="261"/>
    </location>
</feature>
<dbReference type="EMBL" id="JANBOH010000017">
    <property type="protein sequence ID" value="KAJ1647906.1"/>
    <property type="molecule type" value="Genomic_DNA"/>
</dbReference>
<evidence type="ECO:0000256" key="4">
    <source>
        <dbReference type="SAM" id="MobiDB-lite"/>
    </source>
</evidence>
<dbReference type="CDD" id="cd00084">
    <property type="entry name" value="HMG-box_SF"/>
    <property type="match status" value="1"/>
</dbReference>
<feature type="DNA-binding region" description="HMG box" evidence="2">
    <location>
        <begin position="657"/>
        <end position="725"/>
    </location>
</feature>
<keyword evidence="2" id="KW-0539">Nucleus</keyword>
<feature type="region of interest" description="Disordered" evidence="4">
    <location>
        <begin position="699"/>
        <end position="747"/>
    </location>
</feature>
<dbReference type="GO" id="GO:0003677">
    <property type="term" value="F:DNA binding"/>
    <property type="evidence" value="ECO:0007669"/>
    <property type="project" value="UniProtKB-UniRule"/>
</dbReference>
<evidence type="ECO:0000313" key="6">
    <source>
        <dbReference type="EMBL" id="KAJ1647906.1"/>
    </source>
</evidence>
<feature type="coiled-coil region" evidence="3">
    <location>
        <begin position="232"/>
        <end position="270"/>
    </location>
</feature>
<dbReference type="PANTHER" id="PTHR48112:SF22">
    <property type="entry name" value="MITOCHONDRIAL TRANSCRIPTION FACTOR A, ISOFORM B"/>
    <property type="match status" value="1"/>
</dbReference>
<dbReference type="AlphaFoldDB" id="A0A9W7XQB3"/>
<feature type="region of interest" description="Disordered" evidence="4">
    <location>
        <begin position="483"/>
        <end position="510"/>
    </location>
</feature>
<dbReference type="InterPro" id="IPR050342">
    <property type="entry name" value="HMGB"/>
</dbReference>
<gene>
    <name evidence="6" type="primary">HMGB2</name>
    <name evidence="6" type="ORF">LPJ64_000792</name>
</gene>
<feature type="compositionally biased region" description="Basic and acidic residues" evidence="4">
    <location>
        <begin position="445"/>
        <end position="459"/>
    </location>
</feature>
<feature type="compositionally biased region" description="Low complexity" evidence="4">
    <location>
        <begin position="493"/>
        <end position="509"/>
    </location>
</feature>
<keyword evidence="7" id="KW-1185">Reference proteome</keyword>
<feature type="compositionally biased region" description="Pro residues" evidence="4">
    <location>
        <begin position="282"/>
        <end position="302"/>
    </location>
</feature>
<feature type="compositionally biased region" description="Polar residues" evidence="4">
    <location>
        <begin position="608"/>
        <end position="617"/>
    </location>
</feature>
<dbReference type="PROSITE" id="PS50118">
    <property type="entry name" value="HMG_BOX_2"/>
    <property type="match status" value="2"/>
</dbReference>
<feature type="compositionally biased region" description="Polar residues" evidence="4">
    <location>
        <begin position="371"/>
        <end position="383"/>
    </location>
</feature>
<dbReference type="SMART" id="SM00398">
    <property type="entry name" value="HMG"/>
    <property type="match status" value="2"/>
</dbReference>
<feature type="compositionally biased region" description="Low complexity" evidence="4">
    <location>
        <begin position="731"/>
        <end position="747"/>
    </location>
</feature>
<sequence>MSTFNSAGSDINSANQQTSGLPLSRVESSSAIGSNYPLAFDPMGLQGSSSLINASISISGEAAGNSGGSIVDESNIVSGSQSCTGYPTLSGNPMQFASGLPGPIGSNAAGFIPGPLPTQINTLSAADNMQLQPGQGSTHSGMPMMPHMRPYNMMFGMPGLNDQRMLYDDRMQMPHPGGSWLRIRQPIDYVAPLKKPMNSFLLYSAERRVQLRQTHPDLNTTQQSTILAREWASLAEEEKEKYRAEAKQLRDDYNARRAELSLKLQQQLNQQHLNIGLAHSAPPLPPPPPGPGGAPGGPPRPPSQLASQQPSIDLLDVGIAPNNHEAHMHPVTHFGSSGFQQHFVSSGIQMPSSNPPPFTPATPSGGGGQMHGQTTPPTLFSQTPREDSTVGYSSGQMARKMADQFHFDSAISTLDPLSSTHNQYSSLSIEQGIQHSFDFGSENKAFGEEPTKRGHSRLNDVDLVNVDYRQTPNNYNYYSYNQEHQQEHHEQQEQQQHGQQQQQHYIQQENRQHSNTFGKGVFDPVKSLFSNPFDCIANLSDNETRSYVSRALDKPTTNSHSQFSNFADLNALKDINNTISIPCLGSSTEQSSAFNLGGQLGMADVQRETTQSVQPQDRASADAGSESQASMPYKQKARLSSPSKRARKKSKKDPDAPKHPMSAFLYYLTSERPRLAEHLSDMSIGQQTKIIAKQWKSLNENDRAPWEKLAKHDKDRYARERREYHGDARHAGTSNAPNNTTTTTATG</sequence>
<dbReference type="InterPro" id="IPR009071">
    <property type="entry name" value="HMG_box_dom"/>
</dbReference>
<keyword evidence="1 2" id="KW-0238">DNA-binding</keyword>
<feature type="DNA-binding region" description="HMG box" evidence="2">
    <location>
        <begin position="193"/>
        <end position="261"/>
    </location>
</feature>
<feature type="region of interest" description="Disordered" evidence="4">
    <location>
        <begin position="350"/>
        <end position="395"/>
    </location>
</feature>
<dbReference type="GO" id="GO:0005634">
    <property type="term" value="C:nucleus"/>
    <property type="evidence" value="ECO:0007669"/>
    <property type="project" value="UniProtKB-UniRule"/>
</dbReference>
<feature type="region of interest" description="Disordered" evidence="4">
    <location>
        <begin position="606"/>
        <end position="660"/>
    </location>
</feature>
<dbReference type="SUPFAM" id="SSF47095">
    <property type="entry name" value="HMG-box"/>
    <property type="match status" value="2"/>
</dbReference>
<keyword evidence="3" id="KW-0175">Coiled coil</keyword>
<evidence type="ECO:0000259" key="5">
    <source>
        <dbReference type="PROSITE" id="PS50118"/>
    </source>
</evidence>
<feature type="region of interest" description="Disordered" evidence="4">
    <location>
        <begin position="277"/>
        <end position="308"/>
    </location>
</feature>
<dbReference type="Pfam" id="PF00505">
    <property type="entry name" value="HMG_box"/>
    <property type="match status" value="2"/>
</dbReference>
<accession>A0A9W7XQB3</accession>
<protein>
    <submittedName>
        <fullName evidence="6">High mobility group</fullName>
    </submittedName>
</protein>
<evidence type="ECO:0000256" key="1">
    <source>
        <dbReference type="ARBA" id="ARBA00023125"/>
    </source>
</evidence>
<feature type="compositionally biased region" description="Basic and acidic residues" evidence="4">
    <location>
        <begin position="699"/>
        <end position="730"/>
    </location>
</feature>
<dbReference type="Gene3D" id="1.10.30.10">
    <property type="entry name" value="High mobility group box domain"/>
    <property type="match status" value="2"/>
</dbReference>
<feature type="domain" description="HMG box" evidence="5">
    <location>
        <begin position="657"/>
        <end position="725"/>
    </location>
</feature>
<dbReference type="PANTHER" id="PTHR48112">
    <property type="entry name" value="HIGH MOBILITY GROUP PROTEIN DSP1"/>
    <property type="match status" value="1"/>
</dbReference>
<evidence type="ECO:0000256" key="2">
    <source>
        <dbReference type="PROSITE-ProRule" id="PRU00267"/>
    </source>
</evidence>
<name>A0A9W7XQB3_9FUNG</name>
<evidence type="ECO:0000256" key="3">
    <source>
        <dbReference type="SAM" id="Coils"/>
    </source>
</evidence>
<dbReference type="InterPro" id="IPR036910">
    <property type="entry name" value="HMG_box_dom_sf"/>
</dbReference>
<dbReference type="Proteomes" id="UP001145021">
    <property type="component" value="Unassembled WGS sequence"/>
</dbReference>
<feature type="region of interest" description="Disordered" evidence="4">
    <location>
        <begin position="440"/>
        <end position="459"/>
    </location>
</feature>
<comment type="caution">
    <text evidence="6">The sequence shown here is derived from an EMBL/GenBank/DDBJ whole genome shotgun (WGS) entry which is preliminary data.</text>
</comment>
<organism evidence="6 7">
    <name type="scientific">Coemansia asiatica</name>
    <dbReference type="NCBI Taxonomy" id="1052880"/>
    <lineage>
        <taxon>Eukaryota</taxon>
        <taxon>Fungi</taxon>
        <taxon>Fungi incertae sedis</taxon>
        <taxon>Zoopagomycota</taxon>
        <taxon>Kickxellomycotina</taxon>
        <taxon>Kickxellomycetes</taxon>
        <taxon>Kickxellales</taxon>
        <taxon>Kickxellaceae</taxon>
        <taxon>Coemansia</taxon>
    </lineage>
</organism>
<reference evidence="6" key="1">
    <citation type="submission" date="2022-07" db="EMBL/GenBank/DDBJ databases">
        <title>Phylogenomic reconstructions and comparative analyses of Kickxellomycotina fungi.</title>
        <authorList>
            <person name="Reynolds N.K."/>
            <person name="Stajich J.E."/>
            <person name="Barry K."/>
            <person name="Grigoriev I.V."/>
            <person name="Crous P."/>
            <person name="Smith M.E."/>
        </authorList>
    </citation>
    <scope>NUCLEOTIDE SEQUENCE</scope>
    <source>
        <strain evidence="6">NBRC 105413</strain>
    </source>
</reference>
<evidence type="ECO:0000313" key="7">
    <source>
        <dbReference type="Proteomes" id="UP001145021"/>
    </source>
</evidence>
<feature type="region of interest" description="Disordered" evidence="4">
    <location>
        <begin position="1"/>
        <end position="26"/>
    </location>
</feature>
<proteinExistence type="predicted"/>